<gene>
    <name evidence="11" type="ORF">JKP88DRAFT_176895</name>
</gene>
<dbReference type="PANTHER" id="PTHR43706:SF47">
    <property type="entry name" value="EXTERNAL NADH-UBIQUINONE OXIDOREDUCTASE 1, MITOCHONDRIAL-RELATED"/>
    <property type="match status" value="1"/>
</dbReference>
<dbReference type="Pfam" id="PF07992">
    <property type="entry name" value="Pyr_redox_2"/>
    <property type="match status" value="1"/>
</dbReference>
<accession>A0A835ZFC4</accession>
<dbReference type="GO" id="GO:0005739">
    <property type="term" value="C:mitochondrion"/>
    <property type="evidence" value="ECO:0007669"/>
    <property type="project" value="TreeGrafter"/>
</dbReference>
<evidence type="ECO:0000256" key="6">
    <source>
        <dbReference type="ARBA" id="ARBA00023027"/>
    </source>
</evidence>
<evidence type="ECO:0000256" key="7">
    <source>
        <dbReference type="ARBA" id="ARBA00047599"/>
    </source>
</evidence>
<dbReference type="GO" id="GO:0050136">
    <property type="term" value="F:NADH dehydrogenase (quinone) (non-electrogenic) activity"/>
    <property type="evidence" value="ECO:0007669"/>
    <property type="project" value="UniProtKB-EC"/>
</dbReference>
<evidence type="ECO:0000256" key="5">
    <source>
        <dbReference type="ARBA" id="ARBA00023002"/>
    </source>
</evidence>
<dbReference type="EMBL" id="JAFCMP010000050">
    <property type="protein sequence ID" value="KAG5189439.1"/>
    <property type="molecule type" value="Genomic_DNA"/>
</dbReference>
<evidence type="ECO:0000313" key="11">
    <source>
        <dbReference type="EMBL" id="KAG5189439.1"/>
    </source>
</evidence>
<feature type="region of interest" description="Disordered" evidence="9">
    <location>
        <begin position="1"/>
        <end position="21"/>
    </location>
</feature>
<dbReference type="PRINTS" id="PR00368">
    <property type="entry name" value="FADPNR"/>
</dbReference>
<evidence type="ECO:0000313" key="12">
    <source>
        <dbReference type="Proteomes" id="UP000664859"/>
    </source>
</evidence>
<dbReference type="OrthoDB" id="3244603at2759"/>
<dbReference type="SUPFAM" id="SSF51905">
    <property type="entry name" value="FAD/NAD(P)-binding domain"/>
    <property type="match status" value="1"/>
</dbReference>
<keyword evidence="12" id="KW-1185">Reference proteome</keyword>
<dbReference type="Gene3D" id="3.50.50.100">
    <property type="match status" value="1"/>
</dbReference>
<reference evidence="11" key="1">
    <citation type="submission" date="2021-02" db="EMBL/GenBank/DDBJ databases">
        <title>First Annotated Genome of the Yellow-green Alga Tribonema minus.</title>
        <authorList>
            <person name="Mahan K.M."/>
        </authorList>
    </citation>
    <scope>NUCLEOTIDE SEQUENCE</scope>
    <source>
        <strain evidence="11">UTEX B ZZ1240</strain>
    </source>
</reference>
<evidence type="ECO:0000256" key="3">
    <source>
        <dbReference type="ARBA" id="ARBA00022630"/>
    </source>
</evidence>
<comment type="similarity">
    <text evidence="1">Belongs to the NADH dehydrogenase family.</text>
</comment>
<keyword evidence="5" id="KW-0560">Oxidoreductase</keyword>
<keyword evidence="4" id="KW-0274">FAD</keyword>
<comment type="caution">
    <text evidence="11">The sequence shown here is derived from an EMBL/GenBank/DDBJ whole genome shotgun (WGS) entry which is preliminary data.</text>
</comment>
<dbReference type="PRINTS" id="PR00469">
    <property type="entry name" value="PNDRDTASEII"/>
</dbReference>
<comment type="catalytic activity">
    <reaction evidence="7">
        <text>a quinone + NADH + H(+) = a quinol + NAD(+)</text>
        <dbReference type="Rhea" id="RHEA:46160"/>
        <dbReference type="ChEBI" id="CHEBI:15378"/>
        <dbReference type="ChEBI" id="CHEBI:24646"/>
        <dbReference type="ChEBI" id="CHEBI:57540"/>
        <dbReference type="ChEBI" id="CHEBI:57945"/>
        <dbReference type="ChEBI" id="CHEBI:132124"/>
        <dbReference type="EC" id="1.6.5.9"/>
    </reaction>
</comment>
<keyword evidence="6" id="KW-0520">NAD</keyword>
<comment type="catalytic activity">
    <reaction evidence="8">
        <text>a ubiquinone + NADH + H(+) = a ubiquinol + NAD(+)</text>
        <dbReference type="Rhea" id="RHEA:23152"/>
        <dbReference type="Rhea" id="RHEA-COMP:9565"/>
        <dbReference type="Rhea" id="RHEA-COMP:9566"/>
        <dbReference type="ChEBI" id="CHEBI:15378"/>
        <dbReference type="ChEBI" id="CHEBI:16389"/>
        <dbReference type="ChEBI" id="CHEBI:17976"/>
        <dbReference type="ChEBI" id="CHEBI:57540"/>
        <dbReference type="ChEBI" id="CHEBI:57945"/>
    </reaction>
</comment>
<evidence type="ECO:0000259" key="10">
    <source>
        <dbReference type="Pfam" id="PF07992"/>
    </source>
</evidence>
<sequence length="408" mass="44925">MSQAAAASKEHPTPASAAKDSGKPKIVVLGSGWAGYSFARHLDYKKFDVHLVSPRNHYLFTPLLPSTTVGTLEFRAIQEPARSIKGVHYYQAEATELDPATKQIKCKEAFTGMEFMVPYDKLVLAMGATTNTFGVPGVDPKNHVYFLKQLTDARMIRNRLVECFERASTPFCSAAEQTRLLSFVIVGGGPTSVEFAAELHDFVRGDAKRLYPDVADKVSVTLVEASHQILGTFDSALVKYTMNLFQKRHVNILTDNSVVGVKDHKVLLADGNSIPYGLVVWSTGIKPVDFTAKLEIEKVRGRITVDERLRVPALEGVYAMGDCAAGKDKALAPLAQVADQQGRYLAAALNRGHEEPFKYVHLGSMAQVGDYQAIVDWHGTRVKHGSLNGLLAWAIWRSAYWTKTVVRC</sequence>
<evidence type="ECO:0000256" key="2">
    <source>
        <dbReference type="ARBA" id="ARBA00012637"/>
    </source>
</evidence>
<dbReference type="InterPro" id="IPR036188">
    <property type="entry name" value="FAD/NAD-bd_sf"/>
</dbReference>
<dbReference type="PANTHER" id="PTHR43706">
    <property type="entry name" value="NADH DEHYDROGENASE"/>
    <property type="match status" value="1"/>
</dbReference>
<dbReference type="Proteomes" id="UP000664859">
    <property type="component" value="Unassembled WGS sequence"/>
</dbReference>
<evidence type="ECO:0000256" key="8">
    <source>
        <dbReference type="ARBA" id="ARBA00049010"/>
    </source>
</evidence>
<dbReference type="EC" id="1.6.5.9" evidence="2"/>
<dbReference type="InterPro" id="IPR023753">
    <property type="entry name" value="FAD/NAD-binding_dom"/>
</dbReference>
<evidence type="ECO:0000256" key="4">
    <source>
        <dbReference type="ARBA" id="ARBA00022827"/>
    </source>
</evidence>
<evidence type="ECO:0000256" key="9">
    <source>
        <dbReference type="SAM" id="MobiDB-lite"/>
    </source>
</evidence>
<keyword evidence="3" id="KW-0285">Flavoprotein</keyword>
<dbReference type="InterPro" id="IPR045024">
    <property type="entry name" value="NDH-2"/>
</dbReference>
<evidence type="ECO:0000256" key="1">
    <source>
        <dbReference type="ARBA" id="ARBA00005272"/>
    </source>
</evidence>
<proteinExistence type="inferred from homology"/>
<protein>
    <recommendedName>
        <fullName evidence="2">NADH:ubiquinone reductase (non-electrogenic)</fullName>
        <ecNumber evidence="2">1.6.5.9</ecNumber>
    </recommendedName>
</protein>
<feature type="domain" description="FAD/NAD(P)-binding" evidence="10">
    <location>
        <begin position="25"/>
        <end position="342"/>
    </location>
</feature>
<name>A0A835ZFC4_9STRA</name>
<dbReference type="AlphaFoldDB" id="A0A835ZFC4"/>
<organism evidence="11 12">
    <name type="scientific">Tribonema minus</name>
    <dbReference type="NCBI Taxonomy" id="303371"/>
    <lineage>
        <taxon>Eukaryota</taxon>
        <taxon>Sar</taxon>
        <taxon>Stramenopiles</taxon>
        <taxon>Ochrophyta</taxon>
        <taxon>PX clade</taxon>
        <taxon>Xanthophyceae</taxon>
        <taxon>Tribonematales</taxon>
        <taxon>Tribonemataceae</taxon>
        <taxon>Tribonema</taxon>
    </lineage>
</organism>